<proteinExistence type="predicted"/>
<keyword evidence="1" id="KW-0472">Membrane</keyword>
<feature type="transmembrane region" description="Helical" evidence="1">
    <location>
        <begin position="180"/>
        <end position="203"/>
    </location>
</feature>
<dbReference type="Proteomes" id="UP000242146">
    <property type="component" value="Unassembled WGS sequence"/>
</dbReference>
<organism evidence="2 3">
    <name type="scientific">Hesseltinella vesiculosa</name>
    <dbReference type="NCBI Taxonomy" id="101127"/>
    <lineage>
        <taxon>Eukaryota</taxon>
        <taxon>Fungi</taxon>
        <taxon>Fungi incertae sedis</taxon>
        <taxon>Mucoromycota</taxon>
        <taxon>Mucoromycotina</taxon>
        <taxon>Mucoromycetes</taxon>
        <taxon>Mucorales</taxon>
        <taxon>Cunninghamellaceae</taxon>
        <taxon>Hesseltinella</taxon>
    </lineage>
</organism>
<keyword evidence="1" id="KW-1133">Transmembrane helix</keyword>
<feature type="transmembrane region" description="Helical" evidence="1">
    <location>
        <begin position="110"/>
        <end position="131"/>
    </location>
</feature>
<evidence type="ECO:0000313" key="3">
    <source>
        <dbReference type="Proteomes" id="UP000242146"/>
    </source>
</evidence>
<feature type="transmembrane region" description="Helical" evidence="1">
    <location>
        <begin position="35"/>
        <end position="56"/>
    </location>
</feature>
<comment type="caution">
    <text evidence="2">The sequence shown here is derived from an EMBL/GenBank/DDBJ whole genome shotgun (WGS) entry which is preliminary data.</text>
</comment>
<evidence type="ECO:0000313" key="2">
    <source>
        <dbReference type="EMBL" id="ORX62256.1"/>
    </source>
</evidence>
<keyword evidence="1" id="KW-0812">Transmembrane</keyword>
<name>A0A1X2GWA3_9FUNG</name>
<dbReference type="EMBL" id="MCGT01000002">
    <property type="protein sequence ID" value="ORX62256.1"/>
    <property type="molecule type" value="Genomic_DNA"/>
</dbReference>
<reference evidence="2 3" key="1">
    <citation type="submission" date="2016-07" db="EMBL/GenBank/DDBJ databases">
        <title>Pervasive Adenine N6-methylation of Active Genes in Fungi.</title>
        <authorList>
            <consortium name="DOE Joint Genome Institute"/>
            <person name="Mondo S.J."/>
            <person name="Dannebaum R.O."/>
            <person name="Kuo R.C."/>
            <person name="Labutti K."/>
            <person name="Haridas S."/>
            <person name="Kuo A."/>
            <person name="Salamov A."/>
            <person name="Ahrendt S.R."/>
            <person name="Lipzen A."/>
            <person name="Sullivan W."/>
            <person name="Andreopoulos W.B."/>
            <person name="Clum A."/>
            <person name="Lindquist E."/>
            <person name="Daum C."/>
            <person name="Ramamoorthy G.K."/>
            <person name="Gryganskyi A."/>
            <person name="Culley D."/>
            <person name="Magnuson J.K."/>
            <person name="James T.Y."/>
            <person name="O'Malley M.A."/>
            <person name="Stajich J.E."/>
            <person name="Spatafora J.W."/>
            <person name="Visel A."/>
            <person name="Grigoriev I.V."/>
        </authorList>
    </citation>
    <scope>NUCLEOTIDE SEQUENCE [LARGE SCALE GENOMIC DNA]</scope>
    <source>
        <strain evidence="2 3">NRRL 3301</strain>
    </source>
</reference>
<dbReference type="AlphaFoldDB" id="A0A1X2GWA3"/>
<feature type="transmembrane region" description="Helical" evidence="1">
    <location>
        <begin position="76"/>
        <end position="98"/>
    </location>
</feature>
<keyword evidence="3" id="KW-1185">Reference proteome</keyword>
<dbReference type="OrthoDB" id="2272986at2759"/>
<protein>
    <submittedName>
        <fullName evidence="2">Uncharacterized protein</fullName>
    </submittedName>
</protein>
<dbReference type="STRING" id="101127.A0A1X2GWA3"/>
<sequence length="276" mass="30746">MFPIIDYIPFTNRHDYARFGDAYKFSRLPNRCCGCFPNFLGSFLGSLFMSALSFYFAATAFMQQSPFFTYLPFAPLVVFGVMNVIYGLVTFATVMVLIRPRMTTTLDRPLARALGFALAAVIMDLFANVIYVGANPSQFINACMADGLASVETNLPNTTTLTLTQDYYNCGRLLQDEIKWSLGCSILIFLVYTHWVVFIAAFIGKYEYRLGVTPMFGPGLGIPSLEAAQPVFASNLPPSTYQNLKPNELEPGETLPSEKVLITPLDTNLERFTVLN</sequence>
<accession>A0A1X2GWA3</accession>
<gene>
    <name evidence="2" type="ORF">DM01DRAFT_1075553</name>
</gene>
<evidence type="ECO:0000256" key="1">
    <source>
        <dbReference type="SAM" id="Phobius"/>
    </source>
</evidence>